<evidence type="ECO:0000313" key="2">
    <source>
        <dbReference type="EMBL" id="SVC49103.1"/>
    </source>
</evidence>
<feature type="domain" description="Microcystin LR degradation protein MlrC N-terminal" evidence="1">
    <location>
        <begin position="3"/>
        <end position="258"/>
    </location>
</feature>
<sequence>MPRILIAECKQEVSTFNPVPSRYEDFRVVTGEQLIAFHRDVREEVGGALHVFDGEADVELVPTYGASSITSGGVLTAESYARLREAFLSAIELAGTVDAAYFALHGAMQAETDDDPEGDLLAEARRILGEQIPFVVSLDIHGILTDKMLEMADAVVVFHTYPHIDFFETGERAAKLMMRIVRDVVRPVTARVKIPALVRGDEMITASGAIGECIRMAQEIEVGISGLSAGVMWGNPFTDVPELRSNSFVVVNGDEAAAR</sequence>
<accession>A0A382MJD1</accession>
<dbReference type="EMBL" id="UINC01094130">
    <property type="protein sequence ID" value="SVC49103.1"/>
    <property type="molecule type" value="Genomic_DNA"/>
</dbReference>
<dbReference type="AlphaFoldDB" id="A0A382MJD1"/>
<dbReference type="InterPro" id="IPR015995">
    <property type="entry name" value="MlrC_N"/>
</dbReference>
<dbReference type="Pfam" id="PF07364">
    <property type="entry name" value="DUF1485"/>
    <property type="match status" value="1"/>
</dbReference>
<protein>
    <recommendedName>
        <fullName evidence="1">Microcystin LR degradation protein MlrC N-terminal domain-containing protein</fullName>
    </recommendedName>
</protein>
<feature type="non-terminal residue" evidence="2">
    <location>
        <position position="259"/>
    </location>
</feature>
<evidence type="ECO:0000259" key="1">
    <source>
        <dbReference type="Pfam" id="PF07364"/>
    </source>
</evidence>
<organism evidence="2">
    <name type="scientific">marine metagenome</name>
    <dbReference type="NCBI Taxonomy" id="408172"/>
    <lineage>
        <taxon>unclassified sequences</taxon>
        <taxon>metagenomes</taxon>
        <taxon>ecological metagenomes</taxon>
    </lineage>
</organism>
<name>A0A382MJD1_9ZZZZ</name>
<reference evidence="2" key="1">
    <citation type="submission" date="2018-05" db="EMBL/GenBank/DDBJ databases">
        <authorList>
            <person name="Lanie J.A."/>
            <person name="Ng W.-L."/>
            <person name="Kazmierczak K.M."/>
            <person name="Andrzejewski T.M."/>
            <person name="Davidsen T.M."/>
            <person name="Wayne K.J."/>
            <person name="Tettelin H."/>
            <person name="Glass J.I."/>
            <person name="Rusch D."/>
            <person name="Podicherti R."/>
            <person name="Tsui H.-C.T."/>
            <person name="Winkler M.E."/>
        </authorList>
    </citation>
    <scope>NUCLEOTIDE SEQUENCE</scope>
</reference>
<proteinExistence type="predicted"/>
<gene>
    <name evidence="2" type="ORF">METZ01_LOCUS301957</name>
</gene>